<dbReference type="EMBL" id="DS232707">
    <property type="protein sequence ID" value="EDS44927.1"/>
    <property type="molecule type" value="Genomic_DNA"/>
</dbReference>
<evidence type="ECO:0000256" key="7">
    <source>
        <dbReference type="ARBA" id="ARBA00022989"/>
    </source>
</evidence>
<evidence type="ECO:0000256" key="9">
    <source>
        <dbReference type="ARBA" id="ARBA00023136"/>
    </source>
</evidence>
<dbReference type="STRING" id="7176.B0XCN1"/>
<accession>B0XCN1</accession>
<dbReference type="EC" id="2.3.1.-" evidence="11"/>
<evidence type="ECO:0000256" key="5">
    <source>
        <dbReference type="ARBA" id="ARBA00022692"/>
    </source>
</evidence>
<dbReference type="PANTHER" id="PTHR12317">
    <property type="entry name" value="DIACYLGLYCEROL O-ACYLTRANSFERASE"/>
    <property type="match status" value="1"/>
</dbReference>
<dbReference type="GO" id="GO:0005789">
    <property type="term" value="C:endoplasmic reticulum membrane"/>
    <property type="evidence" value="ECO:0007669"/>
    <property type="project" value="UniProtKB-SubCell"/>
</dbReference>
<keyword evidence="10 12" id="KW-0012">Acyltransferase</keyword>
<name>B0XCN1_CULQU</name>
<evidence type="ECO:0000256" key="10">
    <source>
        <dbReference type="ARBA" id="ARBA00023315"/>
    </source>
</evidence>
<dbReference type="VEuPathDB" id="VectorBase:CPIJ017146"/>
<evidence type="ECO:0000256" key="6">
    <source>
        <dbReference type="ARBA" id="ARBA00022824"/>
    </source>
</evidence>
<comment type="similarity">
    <text evidence="2 11">Belongs to the diacylglycerol acyltransferase family.</text>
</comment>
<dbReference type="GO" id="GO:0019432">
    <property type="term" value="P:triglyceride biosynthetic process"/>
    <property type="evidence" value="ECO:0007669"/>
    <property type="project" value="TreeGrafter"/>
</dbReference>
<keyword evidence="14" id="KW-1185">Reference proteome</keyword>
<gene>
    <name evidence="13" type="primary">6050884</name>
    <name evidence="12" type="ORF">CpipJ_CPIJ017146</name>
</gene>
<dbReference type="HOGENOM" id="CLU_023995_0_1_1"/>
<organism>
    <name type="scientific">Culex quinquefasciatus</name>
    <name type="common">Southern house mosquito</name>
    <name type="synonym">Culex pungens</name>
    <dbReference type="NCBI Taxonomy" id="7176"/>
    <lineage>
        <taxon>Eukaryota</taxon>
        <taxon>Metazoa</taxon>
        <taxon>Ecdysozoa</taxon>
        <taxon>Arthropoda</taxon>
        <taxon>Hexapoda</taxon>
        <taxon>Insecta</taxon>
        <taxon>Pterygota</taxon>
        <taxon>Neoptera</taxon>
        <taxon>Endopterygota</taxon>
        <taxon>Diptera</taxon>
        <taxon>Nematocera</taxon>
        <taxon>Culicoidea</taxon>
        <taxon>Culicidae</taxon>
        <taxon>Culicinae</taxon>
        <taxon>Culicini</taxon>
        <taxon>Culex</taxon>
        <taxon>Culex</taxon>
    </lineage>
</organism>
<dbReference type="InParanoid" id="B0XCN1"/>
<dbReference type="InterPro" id="IPR007130">
    <property type="entry name" value="DAGAT"/>
</dbReference>
<evidence type="ECO:0000256" key="8">
    <source>
        <dbReference type="ARBA" id="ARBA00023098"/>
    </source>
</evidence>
<dbReference type="KEGG" id="cqu:CpipJ_CPIJ017146"/>
<evidence type="ECO:0000313" key="14">
    <source>
        <dbReference type="Proteomes" id="UP000002320"/>
    </source>
</evidence>
<protein>
    <recommendedName>
        <fullName evidence="11">Acyltransferase</fullName>
        <ecNumber evidence="11">2.3.1.-</ecNumber>
    </recommendedName>
</protein>
<feature type="transmembrane region" description="Helical" evidence="11">
    <location>
        <begin position="20"/>
        <end position="37"/>
    </location>
</feature>
<dbReference type="CDD" id="cd07987">
    <property type="entry name" value="LPLAT_MGAT-like"/>
    <property type="match status" value="1"/>
</dbReference>
<dbReference type="AlphaFoldDB" id="B0XCN1"/>
<dbReference type="OrthoDB" id="264532at2759"/>
<dbReference type="EnsemblMetazoa" id="CPIJ017146-RA">
    <property type="protein sequence ID" value="CPIJ017146-PA"/>
    <property type="gene ID" value="CPIJ017146"/>
</dbReference>
<evidence type="ECO:0000313" key="12">
    <source>
        <dbReference type="EMBL" id="EDS44927.1"/>
    </source>
</evidence>
<evidence type="ECO:0000256" key="11">
    <source>
        <dbReference type="RuleBase" id="RU367023"/>
    </source>
</evidence>
<proteinExistence type="inferred from homology"/>
<evidence type="ECO:0000256" key="4">
    <source>
        <dbReference type="ARBA" id="ARBA00022679"/>
    </source>
</evidence>
<evidence type="ECO:0000256" key="2">
    <source>
        <dbReference type="ARBA" id="ARBA00005420"/>
    </source>
</evidence>
<dbReference type="eggNOG" id="KOG0831">
    <property type="taxonomic scope" value="Eukaryota"/>
</dbReference>
<keyword evidence="6 11" id="KW-0256">Endoplasmic reticulum</keyword>
<evidence type="ECO:0000256" key="1">
    <source>
        <dbReference type="ARBA" id="ARBA00004477"/>
    </source>
</evidence>
<dbReference type="Proteomes" id="UP000002320">
    <property type="component" value="Unassembled WGS sequence"/>
</dbReference>
<keyword evidence="9 11" id="KW-0472">Membrane</keyword>
<keyword evidence="4 11" id="KW-0808">Transferase</keyword>
<dbReference type="Pfam" id="PF03982">
    <property type="entry name" value="DAGAT"/>
    <property type="match status" value="1"/>
</dbReference>
<keyword evidence="3" id="KW-0444">Lipid biosynthesis</keyword>
<feature type="transmembrane region" description="Helical" evidence="11">
    <location>
        <begin position="43"/>
        <end position="65"/>
    </location>
</feature>
<evidence type="ECO:0000313" key="13">
    <source>
        <dbReference type="EnsemblMetazoa" id="CPIJ017146-PA"/>
    </source>
</evidence>
<keyword evidence="5 11" id="KW-0812">Transmembrane</keyword>
<dbReference type="VEuPathDB" id="VectorBase:CQUJHB001002"/>
<dbReference type="PANTHER" id="PTHR12317:SF79">
    <property type="entry name" value="ACYLTRANSFERASE"/>
    <property type="match status" value="1"/>
</dbReference>
<reference evidence="12" key="1">
    <citation type="submission" date="2007-03" db="EMBL/GenBank/DDBJ databases">
        <title>Annotation of Culex pipiens quinquefasciatus.</title>
        <authorList>
            <consortium name="The Broad Institute Genome Sequencing Platform"/>
            <person name="Atkinson P.W."/>
            <person name="Hemingway J."/>
            <person name="Christensen B.M."/>
            <person name="Higgs S."/>
            <person name="Kodira C."/>
            <person name="Hannick L."/>
            <person name="Megy K."/>
            <person name="O'Leary S."/>
            <person name="Pearson M."/>
            <person name="Haas B.J."/>
            <person name="Mauceli E."/>
            <person name="Wortman J.R."/>
            <person name="Lee N.H."/>
            <person name="Guigo R."/>
            <person name="Stanke M."/>
            <person name="Alvarado L."/>
            <person name="Amedeo P."/>
            <person name="Antoine C.H."/>
            <person name="Arensburger P."/>
            <person name="Bidwell S.L."/>
            <person name="Crawford M."/>
            <person name="Camaro F."/>
            <person name="Devon K."/>
            <person name="Engels R."/>
            <person name="Hammond M."/>
            <person name="Howarth C."/>
            <person name="Koehrsen M."/>
            <person name="Lawson D."/>
            <person name="Montgomery P."/>
            <person name="Nene V."/>
            <person name="Nusbaum C."/>
            <person name="Puiu D."/>
            <person name="Romero-Severson J."/>
            <person name="Severson D.W."/>
            <person name="Shumway M."/>
            <person name="Sisk P."/>
            <person name="Stolte C."/>
            <person name="Zeng Q."/>
            <person name="Eisenstadt E."/>
            <person name="Fraser-Liggett C."/>
            <person name="Strausberg R."/>
            <person name="Galagan J."/>
            <person name="Birren B."/>
            <person name="Collins F.H."/>
        </authorList>
    </citation>
    <scope>NUCLEOTIDE SEQUENCE [LARGE SCALE GENOMIC DNA]</scope>
    <source>
        <strain evidence="12">JHB</strain>
    </source>
</reference>
<comment type="subcellular location">
    <subcellularLocation>
        <location evidence="1 11">Endoplasmic reticulum membrane</location>
        <topology evidence="1 11">Multi-pass membrane protein</topology>
    </subcellularLocation>
</comment>
<dbReference type="GO" id="GO:0004144">
    <property type="term" value="F:diacylglycerol O-acyltransferase activity"/>
    <property type="evidence" value="ECO:0007669"/>
    <property type="project" value="TreeGrafter"/>
</dbReference>
<reference evidence="13" key="2">
    <citation type="submission" date="2020-05" db="UniProtKB">
        <authorList>
            <consortium name="EnsemblMetazoa"/>
        </authorList>
    </citation>
    <scope>IDENTIFICATION</scope>
    <source>
        <strain evidence="13">JHB</strain>
    </source>
</reference>
<sequence>MRKIEWAPLNVPLRRRLETLSACGWMCLFLFGELWMLQLNHSFSQIFGGLYARTFCLIYGIFIYIDRKAGVNGGRGQGLVIRLSSLKWFRNLYCWKLLQSYFPAKLHKTVDLPADRNYIFAAFPHGVLSTSTFLNYATDTTGFYRLFPGIRSKPCTLNFHFVIPFFREILLNWGLGSCASASVKHMLTASNNPNHPVNRDGFTSNAVVLVVGGAAESLHCRPNNFQLVLKKRKGFCKIALETGASIVPVLHFGELDLFDQPPNPPGSPLRNFQEWIKNTTGIAPAAFRGVGFLQNTYGIIPRPKPLNAVIGRPIEMGKIEKPTQADVDKLHERFCKELTELFEENKPKYVEKYKNVKLVLE</sequence>
<dbReference type="FunCoup" id="B0XCN1">
    <property type="interactions" value="118"/>
</dbReference>
<evidence type="ECO:0000256" key="3">
    <source>
        <dbReference type="ARBA" id="ARBA00022516"/>
    </source>
</evidence>
<keyword evidence="7 11" id="KW-1133">Transmembrane helix</keyword>
<keyword evidence="8" id="KW-0443">Lipid metabolism</keyword>
<dbReference type="OMA" id="FWFTCAN"/>